<dbReference type="GO" id="GO:0070336">
    <property type="term" value="F:flap-structured DNA binding"/>
    <property type="evidence" value="ECO:0007669"/>
    <property type="project" value="TreeGrafter"/>
</dbReference>
<keyword evidence="2" id="KW-0378">Hydrolase</keyword>
<dbReference type="AlphaFoldDB" id="A0AAE9WC27"/>
<keyword evidence="2" id="KW-0540">Nuclease</keyword>
<keyword evidence="2" id="KW-0255">Endonuclease</keyword>
<organism evidence="2 3">
    <name type="scientific">Schizosaccharomyces osmophilus</name>
    <dbReference type="NCBI Taxonomy" id="2545709"/>
    <lineage>
        <taxon>Eukaryota</taxon>
        <taxon>Fungi</taxon>
        <taxon>Dikarya</taxon>
        <taxon>Ascomycota</taxon>
        <taxon>Taphrinomycotina</taxon>
        <taxon>Schizosaccharomycetes</taxon>
        <taxon>Schizosaccharomycetales</taxon>
        <taxon>Schizosaccharomycetaceae</taxon>
        <taxon>Schizosaccharomyces</taxon>
    </lineage>
</organism>
<dbReference type="SMART" id="SM00513">
    <property type="entry name" value="SAP"/>
    <property type="match status" value="1"/>
</dbReference>
<dbReference type="GO" id="GO:0005739">
    <property type="term" value="C:mitochondrion"/>
    <property type="evidence" value="ECO:0007669"/>
    <property type="project" value="TreeGrafter"/>
</dbReference>
<name>A0AAE9WC27_9SCHI</name>
<evidence type="ECO:0000313" key="3">
    <source>
        <dbReference type="Proteomes" id="UP001212411"/>
    </source>
</evidence>
<dbReference type="EMBL" id="CP115612">
    <property type="protein sequence ID" value="WBW73556.1"/>
    <property type="molecule type" value="Genomic_DNA"/>
</dbReference>
<dbReference type="PANTHER" id="PTHR28072">
    <property type="entry name" value="CRUCIFORM CUTTING ENDONUCLEASE 1, MITOCHONDRIAL-RELATED"/>
    <property type="match status" value="1"/>
</dbReference>
<sequence length="266" mass="30481">MNYSKLQTLQHICKVSGLSRKGRKADLFQRILSAPVYPTNNVLSIDIGIKNFAYCLASRTEDAKVNIHEWAHEDLTSPTNGLGIQWIEDYHPQYLARLALQIYTTLTSRFHPSIILLEHQRYRSGAKTIPEWTLRVNVIEYMLHCLHINSQVHASPESNPSPSSLLSLAPQSVYSYVSALSDFVKLNSNTKTKLTRVRLLNDMLKLGKVSVVNDDALKTFELPVKFSSKKDDMTDAAMMAITWIEWQHKLRQYQDELRSYVELNSQ</sequence>
<dbReference type="InterPro" id="IPR039197">
    <property type="entry name" value="Mrs1/Cce1"/>
</dbReference>
<proteinExistence type="predicted"/>
<dbReference type="GO" id="GO:0000403">
    <property type="term" value="F:Y-form DNA binding"/>
    <property type="evidence" value="ECO:0007669"/>
    <property type="project" value="TreeGrafter"/>
</dbReference>
<dbReference type="InterPro" id="IPR036361">
    <property type="entry name" value="SAP_dom_sf"/>
</dbReference>
<dbReference type="Proteomes" id="UP001212411">
    <property type="component" value="Chromosome 2"/>
</dbReference>
<dbReference type="SUPFAM" id="SSF68906">
    <property type="entry name" value="SAP domain"/>
    <property type="match status" value="1"/>
</dbReference>
<dbReference type="SUPFAM" id="SSF53098">
    <property type="entry name" value="Ribonuclease H-like"/>
    <property type="match status" value="1"/>
</dbReference>
<evidence type="ECO:0000313" key="2">
    <source>
        <dbReference type="EMBL" id="WBW73556.1"/>
    </source>
</evidence>
<reference evidence="2 3" key="1">
    <citation type="journal article" date="2023" name="G3 (Bethesda)">
        <title>A high-quality reference genome for the fission yeast Schizosaccharomyces osmophilus.</title>
        <authorList>
            <person name="Jia G.S."/>
            <person name="Zhang W.C."/>
            <person name="Liang Y."/>
            <person name="Liu X.H."/>
            <person name="Rhind N."/>
            <person name="Pidoux A."/>
            <person name="Brysch-Herzberg M."/>
            <person name="Du L.L."/>
        </authorList>
    </citation>
    <scope>NUCLEOTIDE SEQUENCE [LARGE SCALE GENOMIC DNA]</scope>
    <source>
        <strain evidence="2 3">CBS 15793</strain>
    </source>
</reference>
<feature type="domain" description="SAP" evidence="1">
    <location>
        <begin position="1"/>
        <end position="35"/>
    </location>
</feature>
<dbReference type="Gene3D" id="3.30.420.10">
    <property type="entry name" value="Ribonuclease H-like superfamily/Ribonuclease H"/>
    <property type="match status" value="1"/>
</dbReference>
<dbReference type="InterPro" id="IPR003034">
    <property type="entry name" value="SAP_dom"/>
</dbReference>
<protein>
    <submittedName>
        <fullName evidence="2">Mitochondrial cruciform-cutting endonuclease Cce1</fullName>
    </submittedName>
</protein>
<dbReference type="InterPro" id="IPR036397">
    <property type="entry name" value="RNaseH_sf"/>
</dbReference>
<evidence type="ECO:0000259" key="1">
    <source>
        <dbReference type="SMART" id="SM00513"/>
    </source>
</evidence>
<dbReference type="KEGG" id="som:SOMG_02930"/>
<dbReference type="GO" id="GO:0004520">
    <property type="term" value="F:DNA endonuclease activity"/>
    <property type="evidence" value="ECO:0007669"/>
    <property type="project" value="TreeGrafter"/>
</dbReference>
<accession>A0AAE9WC27</accession>
<dbReference type="GO" id="GO:0000402">
    <property type="term" value="F:crossed form four-way junction DNA binding"/>
    <property type="evidence" value="ECO:0007669"/>
    <property type="project" value="TreeGrafter"/>
</dbReference>
<dbReference type="RefSeq" id="XP_056037799.1">
    <property type="nucleotide sequence ID" value="XM_056181721.1"/>
</dbReference>
<keyword evidence="3" id="KW-1185">Reference proteome</keyword>
<dbReference type="InterPro" id="IPR015242">
    <property type="entry name" value="Ydc2_cat"/>
</dbReference>
<dbReference type="InterPro" id="IPR012337">
    <property type="entry name" value="RNaseH-like_sf"/>
</dbReference>
<gene>
    <name evidence="2" type="primary">cce1</name>
    <name evidence="2" type="ORF">SOMG_02930</name>
</gene>
<dbReference type="GeneID" id="80876410"/>
<dbReference type="Pfam" id="PF09159">
    <property type="entry name" value="Ydc2-catalyt"/>
    <property type="match status" value="1"/>
</dbReference>
<dbReference type="PANTHER" id="PTHR28072:SF1">
    <property type="entry name" value="CRUCIFORM CUTTING ENDONUCLEASE 1, MITOCHONDRIAL-RELATED"/>
    <property type="match status" value="1"/>
</dbReference>